<dbReference type="Pfam" id="PF08559">
    <property type="entry name" value="Cut8"/>
    <property type="match status" value="1"/>
</dbReference>
<feature type="compositionally biased region" description="Basic residues" evidence="2">
    <location>
        <begin position="89"/>
        <end position="98"/>
    </location>
</feature>
<protein>
    <recommendedName>
        <fullName evidence="1">Tethering factor for nuclear proteasome STS1</fullName>
    </recommendedName>
</protein>
<keyword evidence="1" id="KW-0653">Protein transport</keyword>
<dbReference type="GO" id="GO:0071630">
    <property type="term" value="P:nuclear protein quality control by the ubiquitin-proteasome system"/>
    <property type="evidence" value="ECO:0007669"/>
    <property type="project" value="UniProtKB-UniRule"/>
</dbReference>
<dbReference type="OMA" id="KDAYPYS"/>
<keyword evidence="1" id="KW-0813">Transport</keyword>
<dbReference type="EMBL" id="CAFZ01000100">
    <property type="protein sequence ID" value="CCA70924.1"/>
    <property type="molecule type" value="Genomic_DNA"/>
</dbReference>
<feature type="region of interest" description="Disordered" evidence="2">
    <location>
        <begin position="35"/>
        <end position="120"/>
    </location>
</feature>
<keyword evidence="4" id="KW-1185">Reference proteome</keyword>
<dbReference type="eggNOG" id="ENOG502S6VH">
    <property type="taxonomic scope" value="Eukaryota"/>
</dbReference>
<proteinExistence type="inferred from homology"/>
<dbReference type="GO" id="GO:0031144">
    <property type="term" value="P:proteasome localization"/>
    <property type="evidence" value="ECO:0007669"/>
    <property type="project" value="UniProtKB-UniRule"/>
</dbReference>
<keyword evidence="1" id="KW-0963">Cytoplasm</keyword>
<sequence length="463" mass="48734">MADIYSPIPVSSQLFTSKSRPPFAQSMSVLASRQHNQLITSSAGGTPQPVKAIQKRRRADDSDDDMDQTDSRSPSPEKQQQRVMAPARSAKRLAANKKARPDTSTDKQSETSNSNGEDGTDLADARVLLANLPLSSYPAMIQTLLEKDPSVTKLLISVIPRPSADMAREAIVQATKKLRDAVPYSAASSARSNGGASTSASALGLTSAGGNSLGLSASGSTSLGFGALSLGSSTIGLDFGFGPSAATPSANSAVSSGQRDAYVLDRLRPAIQDFLSTVHAYLPYFSLTVTPVTLSSLQDKPKPTLPPKEQPHPNETFIVLSSLTNGLISLPPKAIAALKEQSTLVEKVVKEWEAWLDHLDTAVNQNGEMFSGEQARSWIQALDSFAAGTAASSVGFGVSSSSSFGGWGSSSSSLGWGMSSKSASLSESNVPEMKGIRDAWVRRVGWLVGRQPPVAGFDAMDEL</sequence>
<dbReference type="HOGENOM" id="CLU_528032_0_0_1"/>
<comment type="similarity">
    <text evidence="1">Belongs to the cut8/STS1 family.</text>
</comment>
<comment type="function">
    <text evidence="1">Involved in ubiquitin-mediated protein degradation. Regulatory factor in the ubiquitin/proteasome pathway that controls the turnover of proteasome substrates. Targets proteasomes to the nucleus and facilitates the degradation of nuclear proteins.</text>
</comment>
<dbReference type="GO" id="GO:0015031">
    <property type="term" value="P:protein transport"/>
    <property type="evidence" value="ECO:0007669"/>
    <property type="project" value="UniProtKB-UniRule"/>
</dbReference>
<evidence type="ECO:0000256" key="2">
    <source>
        <dbReference type="SAM" id="MobiDB-lite"/>
    </source>
</evidence>
<dbReference type="AlphaFoldDB" id="G4THY1"/>
<feature type="region of interest" description="Disordered" evidence="2">
    <location>
        <begin position="1"/>
        <end position="22"/>
    </location>
</feature>
<comment type="caution">
    <text evidence="3">The sequence shown here is derived from an EMBL/GenBank/DDBJ whole genome shotgun (WGS) entry which is preliminary data.</text>
</comment>
<dbReference type="Proteomes" id="UP000007148">
    <property type="component" value="Unassembled WGS sequence"/>
</dbReference>
<dbReference type="STRING" id="1109443.G4THY1"/>
<accession>G4THY1</accession>
<gene>
    <name evidence="3" type="ORF">PIIN_04860</name>
</gene>
<dbReference type="Gene3D" id="1.20.58.1590">
    <property type="entry name" value="Tethering factor for nuclear proteasome Cut8/Sts1"/>
    <property type="match status" value="1"/>
</dbReference>
<dbReference type="InterPro" id="IPR013868">
    <property type="entry name" value="Cut8/Sts1_fam"/>
</dbReference>
<dbReference type="GO" id="GO:0005737">
    <property type="term" value="C:cytoplasm"/>
    <property type="evidence" value="ECO:0007669"/>
    <property type="project" value="UniProtKB-SubCell"/>
</dbReference>
<dbReference type="GO" id="GO:0005634">
    <property type="term" value="C:nucleus"/>
    <property type="evidence" value="ECO:0007669"/>
    <property type="project" value="UniProtKB-SubCell"/>
</dbReference>
<evidence type="ECO:0000313" key="4">
    <source>
        <dbReference type="Proteomes" id="UP000007148"/>
    </source>
</evidence>
<feature type="compositionally biased region" description="Polar residues" evidence="2">
    <location>
        <begin position="9"/>
        <end position="22"/>
    </location>
</feature>
<feature type="compositionally biased region" description="Basic and acidic residues" evidence="2">
    <location>
        <begin position="99"/>
        <end position="109"/>
    </location>
</feature>
<evidence type="ECO:0000313" key="3">
    <source>
        <dbReference type="EMBL" id="CCA70924.1"/>
    </source>
</evidence>
<dbReference type="InterPro" id="IPR038422">
    <property type="entry name" value="Cut8/Sts1_sf"/>
</dbReference>
<keyword evidence="1" id="KW-0539">Nucleus</keyword>
<feature type="compositionally biased region" description="Polar residues" evidence="2">
    <location>
        <begin position="35"/>
        <end position="45"/>
    </location>
</feature>
<dbReference type="InParanoid" id="G4THY1"/>
<evidence type="ECO:0000256" key="1">
    <source>
        <dbReference type="RuleBase" id="RU368013"/>
    </source>
</evidence>
<organism evidence="3 4">
    <name type="scientific">Serendipita indica (strain DSM 11827)</name>
    <name type="common">Root endophyte fungus</name>
    <name type="synonym">Piriformospora indica</name>
    <dbReference type="NCBI Taxonomy" id="1109443"/>
    <lineage>
        <taxon>Eukaryota</taxon>
        <taxon>Fungi</taxon>
        <taxon>Dikarya</taxon>
        <taxon>Basidiomycota</taxon>
        <taxon>Agaricomycotina</taxon>
        <taxon>Agaricomycetes</taxon>
        <taxon>Sebacinales</taxon>
        <taxon>Serendipitaceae</taxon>
        <taxon>Serendipita</taxon>
    </lineage>
</organism>
<comment type="subcellular location">
    <subcellularLocation>
        <location evidence="1">Cytoplasm</location>
    </subcellularLocation>
    <subcellularLocation>
        <location evidence="1">Nucleus</location>
    </subcellularLocation>
</comment>
<name>G4THY1_SERID</name>
<dbReference type="OrthoDB" id="10061064at2759"/>
<comment type="subunit">
    <text evidence="1">Binds the proteasome.</text>
</comment>
<reference evidence="3 4" key="1">
    <citation type="journal article" date="2011" name="PLoS Pathog.">
        <title>Endophytic Life Strategies Decoded by Genome and Transcriptome Analyses of the Mutualistic Root Symbiont Piriformospora indica.</title>
        <authorList>
            <person name="Zuccaro A."/>
            <person name="Lahrmann U."/>
            <person name="Guldener U."/>
            <person name="Langen G."/>
            <person name="Pfiffi S."/>
            <person name="Biedenkopf D."/>
            <person name="Wong P."/>
            <person name="Samans B."/>
            <person name="Grimm C."/>
            <person name="Basiewicz M."/>
            <person name="Murat C."/>
            <person name="Martin F."/>
            <person name="Kogel K.H."/>
        </authorList>
    </citation>
    <scope>NUCLEOTIDE SEQUENCE [LARGE SCALE GENOMIC DNA]</scope>
    <source>
        <strain evidence="3 4">DSM 11827</strain>
    </source>
</reference>